<dbReference type="EMBL" id="JFBX01000547">
    <property type="protein sequence ID" value="KXH36074.1"/>
    <property type="molecule type" value="Genomic_DNA"/>
</dbReference>
<keyword evidence="3" id="KW-1185">Reference proteome</keyword>
<evidence type="ECO:0000313" key="2">
    <source>
        <dbReference type="EMBL" id="KXH36074.1"/>
    </source>
</evidence>
<comment type="caution">
    <text evidence="2">The sequence shown here is derived from an EMBL/GenBank/DDBJ whole genome shotgun (WGS) entry which is preliminary data.</text>
</comment>
<gene>
    <name evidence="2" type="ORF">CSIM01_13618</name>
</gene>
<name>A0A135SJH8_9PEZI</name>
<reference evidence="2 3" key="1">
    <citation type="submission" date="2014-02" db="EMBL/GenBank/DDBJ databases">
        <title>The genome sequence of Colletotrichum simmondsii CBS122122.</title>
        <authorList>
            <person name="Baroncelli R."/>
            <person name="Thon M.R."/>
        </authorList>
    </citation>
    <scope>NUCLEOTIDE SEQUENCE [LARGE SCALE GENOMIC DNA]</scope>
    <source>
        <strain evidence="2 3">CBS122122</strain>
    </source>
</reference>
<feature type="compositionally biased region" description="Polar residues" evidence="1">
    <location>
        <begin position="1"/>
        <end position="11"/>
    </location>
</feature>
<dbReference type="Proteomes" id="UP000070328">
    <property type="component" value="Unassembled WGS sequence"/>
</dbReference>
<sequence length="261" mass="27819">MASFSGTASSQEPRRGEEERFPAWNLEEWPMGEPTAERRMDQEAPFSPLAYAGTGGKCCRNRHHGATLETPGAKDRSLDTTSSRIFCVPSRLKDTSPQESPSLLIPSTAGPPSPSDPVVPVSGCQKLTHALASEEGTGGSRCTQFLAAENPSLFASKTKSLFSNIVIIALAPAPSPPSVDLHSSWLFHGKSPTPAITRETSKIITVNKSKTAAGHGRSGMPLRRLACPCVALSEKPRSQRVTFLGGAFFDDCAAPTTPPKY</sequence>
<proteinExistence type="predicted"/>
<feature type="compositionally biased region" description="Basic and acidic residues" evidence="1">
    <location>
        <begin position="12"/>
        <end position="21"/>
    </location>
</feature>
<feature type="region of interest" description="Disordered" evidence="1">
    <location>
        <begin position="91"/>
        <end position="119"/>
    </location>
</feature>
<evidence type="ECO:0000256" key="1">
    <source>
        <dbReference type="SAM" id="MobiDB-lite"/>
    </source>
</evidence>
<accession>A0A135SJH8</accession>
<evidence type="ECO:0000313" key="3">
    <source>
        <dbReference type="Proteomes" id="UP000070328"/>
    </source>
</evidence>
<organism evidence="2 3">
    <name type="scientific">Colletotrichum simmondsii</name>
    <dbReference type="NCBI Taxonomy" id="703756"/>
    <lineage>
        <taxon>Eukaryota</taxon>
        <taxon>Fungi</taxon>
        <taxon>Dikarya</taxon>
        <taxon>Ascomycota</taxon>
        <taxon>Pezizomycotina</taxon>
        <taxon>Sordariomycetes</taxon>
        <taxon>Hypocreomycetidae</taxon>
        <taxon>Glomerellales</taxon>
        <taxon>Glomerellaceae</taxon>
        <taxon>Colletotrichum</taxon>
        <taxon>Colletotrichum acutatum species complex</taxon>
    </lineage>
</organism>
<protein>
    <submittedName>
        <fullName evidence="2">Uncharacterized protein</fullName>
    </submittedName>
</protein>
<dbReference type="AlphaFoldDB" id="A0A135SJH8"/>
<feature type="region of interest" description="Disordered" evidence="1">
    <location>
        <begin position="1"/>
        <end position="38"/>
    </location>
</feature>